<dbReference type="GO" id="GO:0032049">
    <property type="term" value="P:cardiolipin biosynthetic process"/>
    <property type="evidence" value="ECO:0007669"/>
    <property type="project" value="TreeGrafter"/>
</dbReference>
<dbReference type="EMBL" id="JAEPQZ010000009">
    <property type="protein sequence ID" value="KAG2176960.1"/>
    <property type="molecule type" value="Genomic_DNA"/>
</dbReference>
<dbReference type="OrthoDB" id="198652at2759"/>
<dbReference type="GO" id="GO:0005739">
    <property type="term" value="C:mitochondrion"/>
    <property type="evidence" value="ECO:0007669"/>
    <property type="project" value="TreeGrafter"/>
</dbReference>
<organism evidence="1 2">
    <name type="scientific">Mortierella isabellina</name>
    <name type="common">Filamentous fungus</name>
    <name type="synonym">Umbelopsis isabellina</name>
    <dbReference type="NCBI Taxonomy" id="91625"/>
    <lineage>
        <taxon>Eukaryota</taxon>
        <taxon>Fungi</taxon>
        <taxon>Fungi incertae sedis</taxon>
        <taxon>Mucoromycota</taxon>
        <taxon>Mucoromycotina</taxon>
        <taxon>Umbelopsidomycetes</taxon>
        <taxon>Umbelopsidales</taxon>
        <taxon>Umbelopsidaceae</taxon>
        <taxon>Umbelopsis</taxon>
    </lineage>
</organism>
<dbReference type="AlphaFoldDB" id="A0A8H7UBM7"/>
<dbReference type="InterPro" id="IPR036412">
    <property type="entry name" value="HAD-like_sf"/>
</dbReference>
<comment type="caution">
    <text evidence="1">The sequence shown here is derived from an EMBL/GenBank/DDBJ whole genome shotgun (WGS) entry which is preliminary data.</text>
</comment>
<dbReference type="Pfam" id="PF09419">
    <property type="entry name" value="PGP_phosphatase"/>
    <property type="match status" value="1"/>
</dbReference>
<keyword evidence="2" id="KW-1185">Reference proteome</keyword>
<proteinExistence type="predicted"/>
<sequence>MVQSLNLSGIVNVFRAIRNARLIMPHMVVDVESLDIIWLSDIRQIDFVKLKEQGVRVMAFDKDNCLTAPYVNHVPESFESSWKLCKDTFGHDRVIIVSNSAGTADDANHQQISCLKCLAIISSNVEKSLGVNVLRHTLKKPAGGQALLQRFENIAKPHQIAMVGDRLLTDVLFGNLNGTITILTRRIISDKGDNQMAAMIRRFEHRLLDALQSRRVQAPNVNEEQHD</sequence>
<dbReference type="PANTHER" id="PTHR19288:SF25">
    <property type="entry name" value="PHOSPHATIDYLGLYCEROPHOSPHATASE GEP4, MITOCHONDRIAL"/>
    <property type="match status" value="1"/>
</dbReference>
<dbReference type="NCBIfam" id="TIGR01668">
    <property type="entry name" value="YqeG_hyp_ppase"/>
    <property type="match status" value="1"/>
</dbReference>
<name>A0A8H7UBM7_MORIS</name>
<dbReference type="Proteomes" id="UP000654370">
    <property type="component" value="Unassembled WGS sequence"/>
</dbReference>
<protein>
    <recommendedName>
        <fullName evidence="3">Mitochondrial PGP phosphatase</fullName>
    </recommendedName>
</protein>
<dbReference type="Gene3D" id="3.40.50.1000">
    <property type="entry name" value="HAD superfamily/HAD-like"/>
    <property type="match status" value="1"/>
</dbReference>
<gene>
    <name evidence="1" type="ORF">INT43_007614</name>
</gene>
<dbReference type="PANTHER" id="PTHR19288">
    <property type="entry name" value="4-NITROPHENYLPHOSPHATASE-RELATED"/>
    <property type="match status" value="1"/>
</dbReference>
<dbReference type="InterPro" id="IPR027706">
    <property type="entry name" value="PGP_Pase"/>
</dbReference>
<accession>A0A8H7UBM7</accession>
<evidence type="ECO:0008006" key="3">
    <source>
        <dbReference type="Google" id="ProtNLM"/>
    </source>
</evidence>
<dbReference type="GO" id="GO:0008962">
    <property type="term" value="F:phosphatidylglycerophosphatase activity"/>
    <property type="evidence" value="ECO:0007669"/>
    <property type="project" value="InterPro"/>
</dbReference>
<evidence type="ECO:0000313" key="1">
    <source>
        <dbReference type="EMBL" id="KAG2176960.1"/>
    </source>
</evidence>
<dbReference type="SUPFAM" id="SSF56784">
    <property type="entry name" value="HAD-like"/>
    <property type="match status" value="1"/>
</dbReference>
<dbReference type="InterPro" id="IPR023214">
    <property type="entry name" value="HAD_sf"/>
</dbReference>
<dbReference type="InterPro" id="IPR010021">
    <property type="entry name" value="PGPP1/Gep4"/>
</dbReference>
<evidence type="ECO:0000313" key="2">
    <source>
        <dbReference type="Proteomes" id="UP000654370"/>
    </source>
</evidence>
<reference evidence="1" key="1">
    <citation type="submission" date="2020-12" db="EMBL/GenBank/DDBJ databases">
        <title>Metabolic potential, ecology and presence of endohyphal bacteria is reflected in genomic diversity of Mucoromycotina.</title>
        <authorList>
            <person name="Muszewska A."/>
            <person name="Okrasinska A."/>
            <person name="Steczkiewicz K."/>
            <person name="Drgas O."/>
            <person name="Orlowska M."/>
            <person name="Perlinska-Lenart U."/>
            <person name="Aleksandrzak-Piekarczyk T."/>
            <person name="Szatraj K."/>
            <person name="Zielenkiewicz U."/>
            <person name="Pilsyk S."/>
            <person name="Malc E."/>
            <person name="Mieczkowski P."/>
            <person name="Kruszewska J.S."/>
            <person name="Biernat P."/>
            <person name="Pawlowska J."/>
        </authorList>
    </citation>
    <scope>NUCLEOTIDE SEQUENCE</scope>
    <source>
        <strain evidence="1">WA0000067209</strain>
    </source>
</reference>